<name>A0A392STP2_9FABA</name>
<comment type="caution">
    <text evidence="2">The sequence shown here is derived from an EMBL/GenBank/DDBJ whole genome shotgun (WGS) entry which is preliminary data.</text>
</comment>
<organism evidence="2 3">
    <name type="scientific">Trifolium medium</name>
    <dbReference type="NCBI Taxonomy" id="97028"/>
    <lineage>
        <taxon>Eukaryota</taxon>
        <taxon>Viridiplantae</taxon>
        <taxon>Streptophyta</taxon>
        <taxon>Embryophyta</taxon>
        <taxon>Tracheophyta</taxon>
        <taxon>Spermatophyta</taxon>
        <taxon>Magnoliopsida</taxon>
        <taxon>eudicotyledons</taxon>
        <taxon>Gunneridae</taxon>
        <taxon>Pentapetalae</taxon>
        <taxon>rosids</taxon>
        <taxon>fabids</taxon>
        <taxon>Fabales</taxon>
        <taxon>Fabaceae</taxon>
        <taxon>Papilionoideae</taxon>
        <taxon>50 kb inversion clade</taxon>
        <taxon>NPAAA clade</taxon>
        <taxon>Hologalegina</taxon>
        <taxon>IRL clade</taxon>
        <taxon>Trifolieae</taxon>
        <taxon>Trifolium</taxon>
    </lineage>
</organism>
<keyword evidence="3" id="KW-1185">Reference proteome</keyword>
<feature type="non-terminal residue" evidence="2">
    <location>
        <position position="1"/>
    </location>
</feature>
<accession>A0A392STP2</accession>
<feature type="region of interest" description="Disordered" evidence="1">
    <location>
        <begin position="62"/>
        <end position="90"/>
    </location>
</feature>
<sequence length="90" mass="10270">ADMLKEGVTKFGETPNPDAVASNLFEDKKVYDLTFLEKHLSPNPLANKPLLMKIYHLLNHNQNNNQNTQNNHNNNNQNCNTLTHSTLKSR</sequence>
<reference evidence="2 3" key="1">
    <citation type="journal article" date="2018" name="Front. Plant Sci.">
        <title>Red Clover (Trifolium pratense) and Zigzag Clover (T. medium) - A Picture of Genomic Similarities and Differences.</title>
        <authorList>
            <person name="Dluhosova J."/>
            <person name="Istvanek J."/>
            <person name="Nedelnik J."/>
            <person name="Repkova J."/>
        </authorList>
    </citation>
    <scope>NUCLEOTIDE SEQUENCE [LARGE SCALE GENOMIC DNA]</scope>
    <source>
        <strain evidence="3">cv. 10/8</strain>
        <tissue evidence="2">Leaf</tissue>
    </source>
</reference>
<dbReference type="Proteomes" id="UP000265520">
    <property type="component" value="Unassembled WGS sequence"/>
</dbReference>
<proteinExistence type="predicted"/>
<feature type="compositionally biased region" description="Low complexity" evidence="1">
    <location>
        <begin position="62"/>
        <end position="84"/>
    </location>
</feature>
<protein>
    <submittedName>
        <fullName evidence="2">Uncharacterized protein</fullName>
    </submittedName>
</protein>
<evidence type="ECO:0000313" key="2">
    <source>
        <dbReference type="EMBL" id="MCI51787.1"/>
    </source>
</evidence>
<dbReference type="AlphaFoldDB" id="A0A392STP2"/>
<dbReference type="EMBL" id="LXQA010437251">
    <property type="protein sequence ID" value="MCI51787.1"/>
    <property type="molecule type" value="Genomic_DNA"/>
</dbReference>
<evidence type="ECO:0000313" key="3">
    <source>
        <dbReference type="Proteomes" id="UP000265520"/>
    </source>
</evidence>
<evidence type="ECO:0000256" key="1">
    <source>
        <dbReference type="SAM" id="MobiDB-lite"/>
    </source>
</evidence>